<feature type="compositionally biased region" description="Polar residues" evidence="1">
    <location>
        <begin position="1"/>
        <end position="13"/>
    </location>
</feature>
<evidence type="ECO:0000313" key="2">
    <source>
        <dbReference type="EMBL" id="KAL3778870.1"/>
    </source>
</evidence>
<evidence type="ECO:0000256" key="1">
    <source>
        <dbReference type="SAM" id="MobiDB-lite"/>
    </source>
</evidence>
<feature type="region of interest" description="Disordered" evidence="1">
    <location>
        <begin position="1"/>
        <end position="44"/>
    </location>
</feature>
<protein>
    <recommendedName>
        <fullName evidence="4">Endonuclease/exonuclease/phosphatase domain-containing protein</fullName>
    </recommendedName>
</protein>
<feature type="compositionally biased region" description="Polar residues" evidence="1">
    <location>
        <begin position="21"/>
        <end position="44"/>
    </location>
</feature>
<dbReference type="AlphaFoldDB" id="A0ABD3NS24"/>
<comment type="caution">
    <text evidence="2">The sequence shown here is derived from an EMBL/GenBank/DDBJ whole genome shotgun (WGS) entry which is preliminary data.</text>
</comment>
<dbReference type="Proteomes" id="UP001530400">
    <property type="component" value="Unassembled WGS sequence"/>
</dbReference>
<dbReference type="Gene3D" id="3.60.10.10">
    <property type="entry name" value="Endonuclease/exonuclease/phosphatase"/>
    <property type="match status" value="1"/>
</dbReference>
<sequence length="310" mass="34616">MQLKINRNITPNTAEPHAQLNIVSPRNTSQSSQQEPTYQRRTRPLQTTITDHIITENESEAGKDIYPSGDPWVPREPDDGIVRAASNNINGLEMSRGLEIATDIDVTDELGIDIMGLQETKKPWNAANIRLYNQQTQLKWPQGARNIFSSAPWKYDEKDYMAGGTLLSVNGRTKGRIVETGSDKWGRFCFTTLRGARDEGVVVINGYRTCHTKTDNPGSLTQYHAEYVGLHFVEAGATDNNIIRYAKLDTEIVELIKCAAKKAGRKKFGYMRSPDLTIPTCKLHQIGRETKGGRLSIRLPHDEILPAAGP</sequence>
<proteinExistence type="predicted"/>
<dbReference type="InterPro" id="IPR036691">
    <property type="entry name" value="Endo/exonu/phosph_ase_sf"/>
</dbReference>
<dbReference type="SUPFAM" id="SSF56219">
    <property type="entry name" value="DNase I-like"/>
    <property type="match status" value="1"/>
</dbReference>
<evidence type="ECO:0000313" key="3">
    <source>
        <dbReference type="Proteomes" id="UP001530400"/>
    </source>
</evidence>
<reference evidence="2 3" key="1">
    <citation type="submission" date="2024-10" db="EMBL/GenBank/DDBJ databases">
        <title>Updated reference genomes for cyclostephanoid diatoms.</title>
        <authorList>
            <person name="Roberts W.R."/>
            <person name="Alverson A.J."/>
        </authorList>
    </citation>
    <scope>NUCLEOTIDE SEQUENCE [LARGE SCALE GENOMIC DNA]</scope>
    <source>
        <strain evidence="2 3">AJA010-31</strain>
    </source>
</reference>
<keyword evidence="3" id="KW-1185">Reference proteome</keyword>
<gene>
    <name evidence="2" type="ORF">ACHAWO_003474</name>
</gene>
<dbReference type="EMBL" id="JALLPJ020000966">
    <property type="protein sequence ID" value="KAL3778870.1"/>
    <property type="molecule type" value="Genomic_DNA"/>
</dbReference>
<organism evidence="2 3">
    <name type="scientific">Cyclotella atomus</name>
    <dbReference type="NCBI Taxonomy" id="382360"/>
    <lineage>
        <taxon>Eukaryota</taxon>
        <taxon>Sar</taxon>
        <taxon>Stramenopiles</taxon>
        <taxon>Ochrophyta</taxon>
        <taxon>Bacillariophyta</taxon>
        <taxon>Coscinodiscophyceae</taxon>
        <taxon>Thalassiosirophycidae</taxon>
        <taxon>Stephanodiscales</taxon>
        <taxon>Stephanodiscaceae</taxon>
        <taxon>Cyclotella</taxon>
    </lineage>
</organism>
<evidence type="ECO:0008006" key="4">
    <source>
        <dbReference type="Google" id="ProtNLM"/>
    </source>
</evidence>
<name>A0ABD3NS24_9STRA</name>
<accession>A0ABD3NS24</accession>